<accession>A0ABP1ALD3</accession>
<dbReference type="PROSITE" id="PS50084">
    <property type="entry name" value="KH_TYPE_1"/>
    <property type="match status" value="3"/>
</dbReference>
<evidence type="ECO:0000256" key="1">
    <source>
        <dbReference type="ARBA" id="ARBA00022737"/>
    </source>
</evidence>
<dbReference type="CDD" id="cd22437">
    <property type="entry name" value="KH-I_BTR1_rpt2"/>
    <property type="match status" value="1"/>
</dbReference>
<dbReference type="SMART" id="SM00322">
    <property type="entry name" value="KH"/>
    <property type="match status" value="3"/>
</dbReference>
<organism evidence="4 5">
    <name type="scientific">Sphagnum jensenii</name>
    <dbReference type="NCBI Taxonomy" id="128206"/>
    <lineage>
        <taxon>Eukaryota</taxon>
        <taxon>Viridiplantae</taxon>
        <taxon>Streptophyta</taxon>
        <taxon>Embryophyta</taxon>
        <taxon>Bryophyta</taxon>
        <taxon>Sphagnophytina</taxon>
        <taxon>Sphagnopsida</taxon>
        <taxon>Sphagnales</taxon>
        <taxon>Sphagnaceae</taxon>
        <taxon>Sphagnum</taxon>
    </lineage>
</organism>
<dbReference type="PANTHER" id="PTHR10288">
    <property type="entry name" value="KH DOMAIN CONTAINING RNA BINDING PROTEIN"/>
    <property type="match status" value="1"/>
</dbReference>
<dbReference type="SUPFAM" id="SSF54791">
    <property type="entry name" value="Eukaryotic type KH-domain (KH-domain type I)"/>
    <property type="match status" value="3"/>
</dbReference>
<dbReference type="InterPro" id="IPR004088">
    <property type="entry name" value="KH_dom_type_1"/>
</dbReference>
<evidence type="ECO:0000313" key="5">
    <source>
        <dbReference type="Proteomes" id="UP001497522"/>
    </source>
</evidence>
<reference evidence="4" key="1">
    <citation type="submission" date="2024-03" db="EMBL/GenBank/DDBJ databases">
        <authorList>
            <consortium name="ELIXIR-Norway"/>
            <consortium name="Elixir Norway"/>
        </authorList>
    </citation>
    <scope>NUCLEOTIDE SEQUENCE</scope>
</reference>
<keyword evidence="1" id="KW-0677">Repeat</keyword>
<feature type="domain" description="K Homology" evidence="3">
    <location>
        <begin position="238"/>
        <end position="311"/>
    </location>
</feature>
<dbReference type="Pfam" id="PF00013">
    <property type="entry name" value="KH_1"/>
    <property type="match status" value="3"/>
</dbReference>
<dbReference type="EMBL" id="OZ023714">
    <property type="protein sequence ID" value="CAK9863205.1"/>
    <property type="molecule type" value="Genomic_DNA"/>
</dbReference>
<protein>
    <recommendedName>
        <fullName evidence="3">K Homology domain-containing protein</fullName>
    </recommendedName>
</protein>
<feature type="domain" description="K Homology" evidence="3">
    <location>
        <begin position="33"/>
        <end position="106"/>
    </location>
</feature>
<dbReference type="Proteomes" id="UP001497522">
    <property type="component" value="Chromosome 13"/>
</dbReference>
<dbReference type="InterPro" id="IPR004087">
    <property type="entry name" value="KH_dom"/>
</dbReference>
<keyword evidence="5" id="KW-1185">Reference proteome</keyword>
<keyword evidence="2" id="KW-0694">RNA-binding</keyword>
<feature type="domain" description="K Homology" evidence="3">
    <location>
        <begin position="119"/>
        <end position="192"/>
    </location>
</feature>
<dbReference type="Gene3D" id="3.30.1370.10">
    <property type="entry name" value="K Homology domain, type 1"/>
    <property type="match status" value="3"/>
</dbReference>
<evidence type="ECO:0000259" key="3">
    <source>
        <dbReference type="SMART" id="SM00322"/>
    </source>
</evidence>
<dbReference type="InterPro" id="IPR036612">
    <property type="entry name" value="KH_dom_type_1_sf"/>
</dbReference>
<evidence type="ECO:0000256" key="2">
    <source>
        <dbReference type="PROSITE-ProRule" id="PRU00117"/>
    </source>
</evidence>
<gene>
    <name evidence="4" type="ORF">CSSPJE1EN2_LOCUS6200</name>
</gene>
<name>A0ABP1ALD3_9BRYO</name>
<evidence type="ECO:0000313" key="4">
    <source>
        <dbReference type="EMBL" id="CAK9863205.1"/>
    </source>
</evidence>
<proteinExistence type="predicted"/>
<sequence>MPGPGCTWIASMRRSARQCPPAPAIASQNASTAPSSIRFLISNVAAGSVIGKGGATISDYQAQSGARIHLSRNHEYFPGTTDRIISISGIGSEVLTALHLILGKILNEIEEDHEGQDLKTNQVKLIVPSNVCGAIIGKGGATIKMFVEDSGANIKLSSQDQSIPGVSDRIVTITGTLDQQLRAVALILTKLIEDPNYSQYVNTPISYPGKTLIGIMSPVVALHSPLQLELPVVQAGPLTTSITIAVPDERIGAIVGRGGKIIIEIQQACGVKIKISDRGDFITGTKNRKVTIAGTAEGVRTAQHLLTEKVRQSMLSDYER</sequence>